<evidence type="ECO:0000313" key="4">
    <source>
        <dbReference type="Proteomes" id="UP000632849"/>
    </source>
</evidence>
<evidence type="ECO:0000313" key="2">
    <source>
        <dbReference type="EMBL" id="GHG12433.1"/>
    </source>
</evidence>
<name>A0A919ERA6_STRFL</name>
<sequence length="121" mass="12792">MTAEEGKETGTCRARARLTGQAGACGRRRRGRVGTPRTAPSARNRRRAGPDANRQTRGRRSSHPEAKHHGGQTAAPGVMGSRTLLSRKIRIFTGGVVGPDKATAGPRNAALTPNNSTLTLE</sequence>
<dbReference type="EMBL" id="BNBE01000002">
    <property type="protein sequence ID" value="GHG12433.1"/>
    <property type="molecule type" value="Genomic_DNA"/>
</dbReference>
<feature type="region of interest" description="Disordered" evidence="1">
    <location>
        <begin position="1"/>
        <end position="82"/>
    </location>
</feature>
<gene>
    <name evidence="2" type="ORF">GCM10017667_52330</name>
    <name evidence="3" type="ORF">GCM10017667_67820</name>
</gene>
<feature type="compositionally biased region" description="Basic and acidic residues" evidence="1">
    <location>
        <begin position="1"/>
        <end position="10"/>
    </location>
</feature>
<feature type="compositionally biased region" description="Polar residues" evidence="1">
    <location>
        <begin position="111"/>
        <end position="121"/>
    </location>
</feature>
<organism evidence="2 4">
    <name type="scientific">Streptomyces filamentosus</name>
    <name type="common">Streptomyces roseosporus</name>
    <dbReference type="NCBI Taxonomy" id="67294"/>
    <lineage>
        <taxon>Bacteria</taxon>
        <taxon>Bacillati</taxon>
        <taxon>Actinomycetota</taxon>
        <taxon>Actinomycetes</taxon>
        <taxon>Kitasatosporales</taxon>
        <taxon>Streptomycetaceae</taxon>
        <taxon>Streptomyces</taxon>
    </lineage>
</organism>
<dbReference type="EMBL" id="BNBE01000003">
    <property type="protein sequence ID" value="GHG22414.1"/>
    <property type="molecule type" value="Genomic_DNA"/>
</dbReference>
<evidence type="ECO:0000313" key="3">
    <source>
        <dbReference type="EMBL" id="GHG22414.1"/>
    </source>
</evidence>
<accession>A0A919ERA6</accession>
<comment type="caution">
    <text evidence="2">The sequence shown here is derived from an EMBL/GenBank/DDBJ whole genome shotgun (WGS) entry which is preliminary data.</text>
</comment>
<dbReference type="AlphaFoldDB" id="A0A919ERA6"/>
<evidence type="ECO:0000256" key="1">
    <source>
        <dbReference type="SAM" id="MobiDB-lite"/>
    </source>
</evidence>
<feature type="region of interest" description="Disordered" evidence="1">
    <location>
        <begin position="96"/>
        <end position="121"/>
    </location>
</feature>
<keyword evidence="4" id="KW-1185">Reference proteome</keyword>
<reference evidence="2" key="2">
    <citation type="submission" date="2020-09" db="EMBL/GenBank/DDBJ databases">
        <authorList>
            <person name="Sun Q."/>
            <person name="Ohkuma M."/>
        </authorList>
    </citation>
    <scope>NUCLEOTIDE SEQUENCE</scope>
    <source>
        <strain evidence="2">JCM 4122</strain>
    </source>
</reference>
<protein>
    <submittedName>
        <fullName evidence="2">Uncharacterized protein</fullName>
    </submittedName>
</protein>
<reference evidence="2" key="1">
    <citation type="journal article" date="2014" name="Int. J. Syst. Evol. Microbiol.">
        <title>Complete genome sequence of Corynebacterium casei LMG S-19264T (=DSM 44701T), isolated from a smear-ripened cheese.</title>
        <authorList>
            <consortium name="US DOE Joint Genome Institute (JGI-PGF)"/>
            <person name="Walter F."/>
            <person name="Albersmeier A."/>
            <person name="Kalinowski J."/>
            <person name="Ruckert C."/>
        </authorList>
    </citation>
    <scope>NUCLEOTIDE SEQUENCE</scope>
    <source>
        <strain evidence="2">JCM 4122</strain>
    </source>
</reference>
<dbReference type="Proteomes" id="UP000632849">
    <property type="component" value="Unassembled WGS sequence"/>
</dbReference>
<proteinExistence type="predicted"/>